<sequence>MKTNKTSATKAPRTNARTGNTGVSDEPKTATRKTKGSSSPATAKTAKSPTPLTSARVTKAAANAKKALSPLTPTVAKSPKPAAAKKPKTLVAKPKAAAPDTAAKAAAVTTIEAFIDVGFGNRLTLRGEGAGLSWERGLTMNCLGSAEWVITLEADASTPLSFKFLLNDEHWNIGENYSLTPGKTGAFTPEF</sequence>
<comment type="caution">
    <text evidence="2">The sequence shown here is derived from an EMBL/GenBank/DDBJ whole genome shotgun (WGS) entry which is preliminary data.</text>
</comment>
<gene>
    <name evidence="2" type="ORF">AXK12_02075</name>
</gene>
<protein>
    <recommendedName>
        <fullName evidence="4">CBM20 domain-containing protein</fullName>
    </recommendedName>
</protein>
<organism evidence="2 3">
    <name type="scientific">Cephaloticoccus capnophilus</name>
    <dbReference type="NCBI Taxonomy" id="1548208"/>
    <lineage>
        <taxon>Bacteria</taxon>
        <taxon>Pseudomonadati</taxon>
        <taxon>Verrucomicrobiota</taxon>
        <taxon>Opitutia</taxon>
        <taxon>Opitutales</taxon>
        <taxon>Opitutaceae</taxon>
        <taxon>Cephaloticoccus</taxon>
    </lineage>
</organism>
<dbReference type="Proteomes" id="UP000071392">
    <property type="component" value="Unassembled WGS sequence"/>
</dbReference>
<dbReference type="STRING" id="1548208.AXK12_02075"/>
<dbReference type="GO" id="GO:0030246">
    <property type="term" value="F:carbohydrate binding"/>
    <property type="evidence" value="ECO:0007669"/>
    <property type="project" value="InterPro"/>
</dbReference>
<evidence type="ECO:0000256" key="1">
    <source>
        <dbReference type="SAM" id="MobiDB-lite"/>
    </source>
</evidence>
<feature type="region of interest" description="Disordered" evidence="1">
    <location>
        <begin position="1"/>
        <end position="88"/>
    </location>
</feature>
<keyword evidence="3" id="KW-1185">Reference proteome</keyword>
<evidence type="ECO:0008006" key="4">
    <source>
        <dbReference type="Google" id="ProtNLM"/>
    </source>
</evidence>
<dbReference type="EMBL" id="LSZP01000009">
    <property type="protein sequence ID" value="KXU37407.1"/>
    <property type="molecule type" value="Genomic_DNA"/>
</dbReference>
<feature type="compositionally biased region" description="Low complexity" evidence="1">
    <location>
        <begin position="36"/>
        <end position="51"/>
    </location>
</feature>
<dbReference type="SUPFAM" id="SSF49452">
    <property type="entry name" value="Starch-binding domain-like"/>
    <property type="match status" value="1"/>
</dbReference>
<dbReference type="InterPro" id="IPR013784">
    <property type="entry name" value="Carb-bd-like_fold"/>
</dbReference>
<name>A0A139SS86_9BACT</name>
<feature type="compositionally biased region" description="Low complexity" evidence="1">
    <location>
        <begin position="72"/>
        <end position="82"/>
    </location>
</feature>
<dbReference type="AlphaFoldDB" id="A0A139SS86"/>
<dbReference type="RefSeq" id="WP_068710993.1">
    <property type="nucleotide sequence ID" value="NZ_LSZP01000009.1"/>
</dbReference>
<evidence type="ECO:0000313" key="2">
    <source>
        <dbReference type="EMBL" id="KXU37407.1"/>
    </source>
</evidence>
<accession>A0A139SS86</accession>
<dbReference type="OrthoDB" id="195553at2"/>
<reference evidence="2 3" key="1">
    <citation type="submission" date="2016-02" db="EMBL/GenBank/DDBJ databases">
        <authorList>
            <person name="Wen L."/>
            <person name="He K."/>
            <person name="Yang H."/>
        </authorList>
    </citation>
    <scope>NUCLEOTIDE SEQUENCE [LARGE SCALE GENOMIC DNA]</scope>
    <source>
        <strain evidence="2 3">CV41</strain>
    </source>
</reference>
<evidence type="ECO:0000313" key="3">
    <source>
        <dbReference type="Proteomes" id="UP000071392"/>
    </source>
</evidence>
<proteinExistence type="predicted"/>